<gene>
    <name evidence="1" type="ORF">BHK69_07355</name>
</gene>
<dbReference type="OrthoDB" id="7768239at2"/>
<evidence type="ECO:0000313" key="1">
    <source>
        <dbReference type="EMBL" id="AOO80307.1"/>
    </source>
</evidence>
<dbReference type="STRING" id="1526658.BHK69_07355"/>
<accession>A0A1D7TYV8</accession>
<sequence>MTRVAFPFLTLGTDAVLARPWMLMDGDREVAIGDAWLSDWDSARDVTLRRLISIDLDIAAAQLRMEINERTLVLVVRIGTGAGNVPRIIVTRSRYELARGDATLVLEERIAGHELSQRLLVETQILANRTSANAHPLSPLRASSKVWADRIDLRLEGEEPRFPMEAISFSQRFGGRPEAHAPWFLHWTPGNLHRDFGGSVRLFVNSDRPDLVERLLSGDRATLQVVLADVMIQIISTSLRQADFQQVAADGDPGSIIGRVLSWMTLAFPGQDAQTIRSAMELRPSTFHAAILAAADVAGEEPGA</sequence>
<organism evidence="1 2">
    <name type="scientific">Bosea vaviloviae</name>
    <dbReference type="NCBI Taxonomy" id="1526658"/>
    <lineage>
        <taxon>Bacteria</taxon>
        <taxon>Pseudomonadati</taxon>
        <taxon>Pseudomonadota</taxon>
        <taxon>Alphaproteobacteria</taxon>
        <taxon>Hyphomicrobiales</taxon>
        <taxon>Boseaceae</taxon>
        <taxon>Bosea</taxon>
    </lineage>
</organism>
<dbReference type="RefSeq" id="WP_069689527.1">
    <property type="nucleotide sequence ID" value="NZ_CP017147.1"/>
</dbReference>
<dbReference type="KEGG" id="bvv:BHK69_07355"/>
<reference evidence="1 2" key="1">
    <citation type="journal article" date="2015" name="Antonie Van Leeuwenhoek">
        <title>Bosea vaviloviae sp. nov., a new species of slow-growing rhizobia isolated from nodules of the relict species Vavilovia formosa (Stev.) Fed.</title>
        <authorList>
            <person name="Safronova V.I."/>
            <person name="Kuznetsova I.G."/>
            <person name="Sazanova A.L."/>
            <person name="Kimeklis A.K."/>
            <person name="Belimov A.A."/>
            <person name="Andronov E.E."/>
            <person name="Pinaev A.G."/>
            <person name="Chizhevskaya E.P."/>
            <person name="Pukhaev A.R."/>
            <person name="Popov K.P."/>
            <person name="Willems A."/>
            <person name="Tikhonovich I.A."/>
        </authorList>
    </citation>
    <scope>NUCLEOTIDE SEQUENCE [LARGE SCALE GENOMIC DNA]</scope>
    <source>
        <strain evidence="1 2">Vaf18</strain>
    </source>
</reference>
<keyword evidence="2" id="KW-1185">Reference proteome</keyword>
<dbReference type="Proteomes" id="UP000094969">
    <property type="component" value="Chromosome"/>
</dbReference>
<dbReference type="AlphaFoldDB" id="A0A1D7TYV8"/>
<protein>
    <submittedName>
        <fullName evidence="1">Uncharacterized protein</fullName>
    </submittedName>
</protein>
<evidence type="ECO:0000313" key="2">
    <source>
        <dbReference type="Proteomes" id="UP000094969"/>
    </source>
</evidence>
<dbReference type="EMBL" id="CP017147">
    <property type="protein sequence ID" value="AOO80307.1"/>
    <property type="molecule type" value="Genomic_DNA"/>
</dbReference>
<name>A0A1D7TYV8_9HYPH</name>
<proteinExistence type="predicted"/>